<protein>
    <recommendedName>
        <fullName evidence="2">BLOC-1-related complex subunit 6 C-terminal helix domain-containing protein</fullName>
    </recommendedName>
</protein>
<evidence type="ECO:0000259" key="2">
    <source>
        <dbReference type="Pfam" id="PF10157"/>
    </source>
</evidence>
<dbReference type="GO" id="GO:0032418">
    <property type="term" value="P:lysosome localization"/>
    <property type="evidence" value="ECO:0007669"/>
    <property type="project" value="TreeGrafter"/>
</dbReference>
<dbReference type="PANTHER" id="PTHR13440">
    <property type="entry name" value="BLOC-1 RELATED COMPLEX SUBUNIT 6"/>
    <property type="match status" value="1"/>
</dbReference>
<evidence type="ECO:0000313" key="3">
    <source>
        <dbReference type="EMBL" id="JAC85714.1"/>
    </source>
</evidence>
<dbReference type="AlphaFoldDB" id="A0A069DWK7"/>
<organism evidence="3">
    <name type="scientific">Panstrongylus megistus</name>
    <dbReference type="NCBI Taxonomy" id="65343"/>
    <lineage>
        <taxon>Eukaryota</taxon>
        <taxon>Metazoa</taxon>
        <taxon>Ecdysozoa</taxon>
        <taxon>Arthropoda</taxon>
        <taxon>Hexapoda</taxon>
        <taxon>Insecta</taxon>
        <taxon>Pterygota</taxon>
        <taxon>Neoptera</taxon>
        <taxon>Paraneoptera</taxon>
        <taxon>Hemiptera</taxon>
        <taxon>Heteroptera</taxon>
        <taxon>Panheteroptera</taxon>
        <taxon>Cimicomorpha</taxon>
        <taxon>Reduviidae</taxon>
        <taxon>Triatominae</taxon>
        <taxon>Panstrongylus</taxon>
    </lineage>
</organism>
<feature type="region of interest" description="Disordered" evidence="1">
    <location>
        <begin position="1"/>
        <end position="21"/>
    </location>
</feature>
<dbReference type="Pfam" id="PF10157">
    <property type="entry name" value="BORCS6"/>
    <property type="match status" value="1"/>
</dbReference>
<evidence type="ECO:0000256" key="1">
    <source>
        <dbReference type="SAM" id="MobiDB-lite"/>
    </source>
</evidence>
<reference evidence="3" key="1">
    <citation type="journal article" date="2015" name="J. Med. Entomol.">
        <title>A Deep Insight Into the Sialotranscriptome of the Chagas Disease Vector, Panstrongylus megistus (Hemiptera: Heteroptera).</title>
        <authorList>
            <person name="Ribeiro J.M."/>
            <person name="Schwarz A."/>
            <person name="Francischetti I.M."/>
        </authorList>
    </citation>
    <scope>NUCLEOTIDE SEQUENCE</scope>
    <source>
        <tissue evidence="3">Salivary glands</tissue>
    </source>
</reference>
<dbReference type="EMBL" id="GBGD01003175">
    <property type="protein sequence ID" value="JAC85714.1"/>
    <property type="molecule type" value="mRNA"/>
</dbReference>
<proteinExistence type="evidence at transcript level"/>
<name>A0A069DWK7_9HEMI</name>
<dbReference type="PANTHER" id="PTHR13440:SF7">
    <property type="entry name" value="BLOC-1 RELATED COMPLEX SUBUNIT 6"/>
    <property type="match status" value="1"/>
</dbReference>
<dbReference type="InterPro" id="IPR019314">
    <property type="entry name" value="BORCS6"/>
</dbReference>
<dbReference type="GO" id="GO:0099078">
    <property type="term" value="C:BORC complex"/>
    <property type="evidence" value="ECO:0007669"/>
    <property type="project" value="TreeGrafter"/>
</dbReference>
<feature type="compositionally biased region" description="Polar residues" evidence="1">
    <location>
        <begin position="1"/>
        <end position="17"/>
    </location>
</feature>
<feature type="domain" description="BLOC-1-related complex subunit 6 C-terminal helix" evidence="2">
    <location>
        <begin position="79"/>
        <end position="174"/>
    </location>
</feature>
<accession>A0A069DWK7</accession>
<dbReference type="InterPro" id="IPR046465">
    <property type="entry name" value="BORCS6_C"/>
</dbReference>
<sequence>MTASYTEISESAGQEETVTPRPTVLELPSSQADFLNQLEGTVTRHGDMISFVAGDLEAKIKLSSPPATSRQEPLLFGQVTLVEELEAEACVLAASVDSLAEALSETLHGISALTVDCLETYRDVVCKACDSIDNNIKAMYQLMAKCEEMSKSMQHVHKLAAHIKNIKHLLDMFEALPG</sequence>